<reference evidence="2 3" key="1">
    <citation type="journal article" date="2017" name="Genome Biol.">
        <title>New reference genome sequences of hot pepper reveal the massive evolution of plant disease-resistance genes by retroduplication.</title>
        <authorList>
            <person name="Kim S."/>
            <person name="Park J."/>
            <person name="Yeom S.I."/>
            <person name="Kim Y.M."/>
            <person name="Seo E."/>
            <person name="Kim K.T."/>
            <person name="Kim M.S."/>
            <person name="Lee J.M."/>
            <person name="Cheong K."/>
            <person name="Shin H.S."/>
            <person name="Kim S.B."/>
            <person name="Han K."/>
            <person name="Lee J."/>
            <person name="Park M."/>
            <person name="Lee H.A."/>
            <person name="Lee H.Y."/>
            <person name="Lee Y."/>
            <person name="Oh S."/>
            <person name="Lee J.H."/>
            <person name="Choi E."/>
            <person name="Choi E."/>
            <person name="Lee S.E."/>
            <person name="Jeon J."/>
            <person name="Kim H."/>
            <person name="Choi G."/>
            <person name="Song H."/>
            <person name="Lee J."/>
            <person name="Lee S.C."/>
            <person name="Kwon J.K."/>
            <person name="Lee H.Y."/>
            <person name="Koo N."/>
            <person name="Hong Y."/>
            <person name="Kim R.W."/>
            <person name="Kang W.H."/>
            <person name="Huh J.H."/>
            <person name="Kang B.C."/>
            <person name="Yang T.J."/>
            <person name="Lee Y.H."/>
            <person name="Bennetzen J.L."/>
            <person name="Choi D."/>
        </authorList>
    </citation>
    <scope>NUCLEOTIDE SEQUENCE [LARGE SCALE GENOMIC DNA]</scope>
    <source>
        <strain evidence="3">cv. PBC81</strain>
    </source>
</reference>
<sequence length="81" mass="8656">METPQNADQDGNTNEQTPTELDVGSNVQNVDQDVGVAEQSIAEQSADPDGDTDEQVSNEQDVGATEQNVDQYGDANEQVSE</sequence>
<protein>
    <submittedName>
        <fullName evidence="2">Uncharacterized protein</fullName>
    </submittedName>
</protein>
<feature type="region of interest" description="Disordered" evidence="1">
    <location>
        <begin position="1"/>
        <end position="81"/>
    </location>
</feature>
<dbReference type="EMBL" id="MLFT02000002">
    <property type="protein sequence ID" value="PHT57098.1"/>
    <property type="molecule type" value="Genomic_DNA"/>
</dbReference>
<feature type="compositionally biased region" description="Polar residues" evidence="1">
    <location>
        <begin position="57"/>
        <end position="70"/>
    </location>
</feature>
<comment type="caution">
    <text evidence="2">The sequence shown here is derived from an EMBL/GenBank/DDBJ whole genome shotgun (WGS) entry which is preliminary data.</text>
</comment>
<dbReference type="Proteomes" id="UP000224567">
    <property type="component" value="Unassembled WGS sequence"/>
</dbReference>
<evidence type="ECO:0000313" key="3">
    <source>
        <dbReference type="Proteomes" id="UP000224567"/>
    </source>
</evidence>
<name>A0A2G2XHY2_CAPBA</name>
<dbReference type="AlphaFoldDB" id="A0A2G2XHY2"/>
<feature type="compositionally biased region" description="Acidic residues" evidence="1">
    <location>
        <begin position="46"/>
        <end position="56"/>
    </location>
</feature>
<gene>
    <name evidence="2" type="ORF">CQW23_05584</name>
</gene>
<accession>A0A2G2XHY2</accession>
<organism evidence="2 3">
    <name type="scientific">Capsicum baccatum</name>
    <name type="common">Peruvian pepper</name>
    <dbReference type="NCBI Taxonomy" id="33114"/>
    <lineage>
        <taxon>Eukaryota</taxon>
        <taxon>Viridiplantae</taxon>
        <taxon>Streptophyta</taxon>
        <taxon>Embryophyta</taxon>
        <taxon>Tracheophyta</taxon>
        <taxon>Spermatophyta</taxon>
        <taxon>Magnoliopsida</taxon>
        <taxon>eudicotyledons</taxon>
        <taxon>Gunneridae</taxon>
        <taxon>Pentapetalae</taxon>
        <taxon>asterids</taxon>
        <taxon>lamiids</taxon>
        <taxon>Solanales</taxon>
        <taxon>Solanaceae</taxon>
        <taxon>Solanoideae</taxon>
        <taxon>Capsiceae</taxon>
        <taxon>Capsicum</taxon>
    </lineage>
</organism>
<keyword evidence="3" id="KW-1185">Reference proteome</keyword>
<dbReference type="OrthoDB" id="1302800at2759"/>
<proteinExistence type="predicted"/>
<evidence type="ECO:0000256" key="1">
    <source>
        <dbReference type="SAM" id="MobiDB-lite"/>
    </source>
</evidence>
<feature type="compositionally biased region" description="Polar residues" evidence="1">
    <location>
        <begin position="1"/>
        <end position="31"/>
    </location>
</feature>
<evidence type="ECO:0000313" key="2">
    <source>
        <dbReference type="EMBL" id="PHT57098.1"/>
    </source>
</evidence>
<reference evidence="3" key="2">
    <citation type="journal article" date="2017" name="J. Anim. Genet.">
        <title>Multiple reference genome sequences of hot pepper reveal the massive evolution of plant disease resistance genes by retroduplication.</title>
        <authorList>
            <person name="Kim S."/>
            <person name="Park J."/>
            <person name="Yeom S.-I."/>
            <person name="Kim Y.-M."/>
            <person name="Seo E."/>
            <person name="Kim K.-T."/>
            <person name="Kim M.-S."/>
            <person name="Lee J.M."/>
            <person name="Cheong K."/>
            <person name="Shin H.-S."/>
            <person name="Kim S.-B."/>
            <person name="Han K."/>
            <person name="Lee J."/>
            <person name="Park M."/>
            <person name="Lee H.-A."/>
            <person name="Lee H.-Y."/>
            <person name="Lee Y."/>
            <person name="Oh S."/>
            <person name="Lee J.H."/>
            <person name="Choi E."/>
            <person name="Choi E."/>
            <person name="Lee S.E."/>
            <person name="Jeon J."/>
            <person name="Kim H."/>
            <person name="Choi G."/>
            <person name="Song H."/>
            <person name="Lee J."/>
            <person name="Lee S.-C."/>
            <person name="Kwon J.-K."/>
            <person name="Lee H.-Y."/>
            <person name="Koo N."/>
            <person name="Hong Y."/>
            <person name="Kim R.W."/>
            <person name="Kang W.-H."/>
            <person name="Huh J.H."/>
            <person name="Kang B.-C."/>
            <person name="Yang T.-J."/>
            <person name="Lee Y.-H."/>
            <person name="Bennetzen J.L."/>
            <person name="Choi D."/>
        </authorList>
    </citation>
    <scope>NUCLEOTIDE SEQUENCE [LARGE SCALE GENOMIC DNA]</scope>
    <source>
        <strain evidence="3">cv. PBC81</strain>
    </source>
</reference>